<evidence type="ECO:0000313" key="15">
    <source>
        <dbReference type="EMBL" id="RID73229.1"/>
    </source>
</evidence>
<dbReference type="InterPro" id="IPR035892">
    <property type="entry name" value="C2_domain_sf"/>
</dbReference>
<dbReference type="Proteomes" id="UP000264353">
    <property type="component" value="Chromosome A2"/>
</dbReference>
<dbReference type="Gene3D" id="2.60.40.150">
    <property type="entry name" value="C2 domain"/>
    <property type="match status" value="2"/>
</dbReference>
<keyword evidence="9" id="KW-0445">Lipid transport</keyword>
<evidence type="ECO:0000256" key="12">
    <source>
        <dbReference type="ARBA" id="ARBA00058920"/>
    </source>
</evidence>
<comment type="similarity">
    <text evidence="2">Belongs to the synaptotagmin family.</text>
</comment>
<reference evidence="15 16" key="1">
    <citation type="submission" date="2018-06" db="EMBL/GenBank/DDBJ databases">
        <title>WGS assembly of Brassica rapa FPsc.</title>
        <authorList>
            <person name="Bowman J."/>
            <person name="Kohchi T."/>
            <person name="Yamato K."/>
            <person name="Jenkins J."/>
            <person name="Shu S."/>
            <person name="Ishizaki K."/>
            <person name="Yamaoka S."/>
            <person name="Nishihama R."/>
            <person name="Nakamura Y."/>
            <person name="Berger F."/>
            <person name="Adam C."/>
            <person name="Aki S."/>
            <person name="Althoff F."/>
            <person name="Araki T."/>
            <person name="Arteaga-Vazquez M."/>
            <person name="Balasubrmanian S."/>
            <person name="Bauer D."/>
            <person name="Boehm C."/>
            <person name="Briginshaw L."/>
            <person name="Caballero-Perez J."/>
            <person name="Catarino B."/>
            <person name="Chen F."/>
            <person name="Chiyoda S."/>
            <person name="Chovatia M."/>
            <person name="Davies K."/>
            <person name="Delmans M."/>
            <person name="Demura T."/>
            <person name="Dierschke T."/>
            <person name="Dolan L."/>
            <person name="Dorantes-Acosta A."/>
            <person name="Eklund D."/>
            <person name="Florent S."/>
            <person name="Flores-Sandoval E."/>
            <person name="Fujiyama A."/>
            <person name="Fukuzawa H."/>
            <person name="Galik B."/>
            <person name="Grimanelli D."/>
            <person name="Grimwood J."/>
            <person name="Grossniklaus U."/>
            <person name="Hamada T."/>
            <person name="Haseloff J."/>
            <person name="Hetherington A."/>
            <person name="Higo A."/>
            <person name="Hirakawa Y."/>
            <person name="Hundley H."/>
            <person name="Ikeda Y."/>
            <person name="Inoue K."/>
            <person name="Inoue S."/>
            <person name="Ishida S."/>
            <person name="Jia Q."/>
            <person name="Kakita M."/>
            <person name="Kanazawa T."/>
            <person name="Kawai Y."/>
            <person name="Kawashima T."/>
            <person name="Kennedy M."/>
            <person name="Kinose K."/>
            <person name="Kinoshita T."/>
            <person name="Kohara Y."/>
            <person name="Koide E."/>
            <person name="Komatsu K."/>
            <person name="Kopischke S."/>
            <person name="Kubo M."/>
            <person name="Kyozuka J."/>
            <person name="Lagercrantz U."/>
            <person name="Lin S."/>
            <person name="Lindquist E."/>
            <person name="Lipzen A."/>
            <person name="Lu C."/>
            <person name="Luna E."/>
            <person name="Martienssen R."/>
            <person name="Minamino N."/>
            <person name="Mizutani M."/>
            <person name="Mizutani M."/>
            <person name="Mochizuki N."/>
            <person name="Monte I."/>
            <person name="Mosher R."/>
            <person name="Nagasaki H."/>
            <person name="Nakagami H."/>
            <person name="Naramoto S."/>
            <person name="Nishitani K."/>
            <person name="Ohtani M."/>
            <person name="Okamoto T."/>
            <person name="Okumura M."/>
            <person name="Phillips J."/>
            <person name="Pollak B."/>
            <person name="Reinders A."/>
            <person name="Roevekamp M."/>
            <person name="Sano R."/>
            <person name="Sawa S."/>
            <person name="Schmid M."/>
            <person name="Shirakawa M."/>
            <person name="Solano R."/>
            <person name="Spunde A."/>
            <person name="Suetsugu N."/>
            <person name="Sugano S."/>
            <person name="Sugiyama A."/>
            <person name="Sun R."/>
            <person name="Suzuki Y."/>
            <person name="Takenaka M."/>
            <person name="Takezawa D."/>
            <person name="Tomogane H."/>
            <person name="Tsuzuki M."/>
            <person name="Ueda T."/>
            <person name="Umeda M."/>
            <person name="Ward J."/>
            <person name="Watanabe Y."/>
            <person name="Yazaki K."/>
            <person name="Yokoyama R."/>
            <person name="Yoshitake Y."/>
            <person name="Yotsui I."/>
            <person name="Zachgo S."/>
            <person name="Schmutz J."/>
        </authorList>
    </citation>
    <scope>NUCLEOTIDE SEQUENCE [LARGE SCALE GENOMIC DNA]</scope>
    <source>
        <strain evidence="16">cv. B-3</strain>
    </source>
</reference>
<evidence type="ECO:0000256" key="4">
    <source>
        <dbReference type="ARBA" id="ARBA00022692"/>
    </source>
</evidence>
<keyword evidence="4" id="KW-0812">Transmembrane</keyword>
<dbReference type="Pfam" id="PF00168">
    <property type="entry name" value="C2"/>
    <property type="match status" value="2"/>
</dbReference>
<keyword evidence="10" id="KW-0446">Lipid-binding</keyword>
<dbReference type="GO" id="GO:0008289">
    <property type="term" value="F:lipid binding"/>
    <property type="evidence" value="ECO:0007669"/>
    <property type="project" value="UniProtKB-KW"/>
</dbReference>
<gene>
    <name evidence="15" type="ORF">BRARA_B00393</name>
</gene>
<dbReference type="InterPro" id="IPR045050">
    <property type="entry name" value="Synaptotagmin_plant"/>
</dbReference>
<evidence type="ECO:0000256" key="11">
    <source>
        <dbReference type="ARBA" id="ARBA00023136"/>
    </source>
</evidence>
<feature type="domain" description="C2" evidence="13">
    <location>
        <begin position="416"/>
        <end position="535"/>
    </location>
</feature>
<evidence type="ECO:0000256" key="6">
    <source>
        <dbReference type="ARBA" id="ARBA00022737"/>
    </source>
</evidence>
<dbReference type="FunFam" id="2.60.40.150:FF:000135">
    <property type="entry name" value="Plant synaptotagmin"/>
    <property type="match status" value="1"/>
</dbReference>
<dbReference type="SUPFAM" id="SSF49562">
    <property type="entry name" value="C2 domain (Calcium/lipid-binding domain, CaLB)"/>
    <property type="match status" value="2"/>
</dbReference>
<organism evidence="15 16">
    <name type="scientific">Brassica campestris</name>
    <name type="common">Field mustard</name>
    <dbReference type="NCBI Taxonomy" id="3711"/>
    <lineage>
        <taxon>Eukaryota</taxon>
        <taxon>Viridiplantae</taxon>
        <taxon>Streptophyta</taxon>
        <taxon>Embryophyta</taxon>
        <taxon>Tracheophyta</taxon>
        <taxon>Spermatophyta</taxon>
        <taxon>Magnoliopsida</taxon>
        <taxon>eudicotyledons</taxon>
        <taxon>Gunneridae</taxon>
        <taxon>Pentapetalae</taxon>
        <taxon>rosids</taxon>
        <taxon>malvids</taxon>
        <taxon>Brassicales</taxon>
        <taxon>Brassicaceae</taxon>
        <taxon>Brassiceae</taxon>
        <taxon>Brassica</taxon>
    </lineage>
</organism>
<accession>A0A398A5X7</accession>
<comment type="function">
    <text evidence="12">May be involved in membrane trafficking.</text>
</comment>
<dbReference type="GO" id="GO:0012505">
    <property type="term" value="C:endomembrane system"/>
    <property type="evidence" value="ECO:0007669"/>
    <property type="project" value="UniProtKB-ARBA"/>
</dbReference>
<evidence type="ECO:0000256" key="5">
    <source>
        <dbReference type="ARBA" id="ARBA00022723"/>
    </source>
</evidence>
<dbReference type="CDD" id="cd00030">
    <property type="entry name" value="C2"/>
    <property type="match status" value="2"/>
</dbReference>
<dbReference type="PANTHER" id="PTHR10774">
    <property type="entry name" value="EXTENDED SYNAPTOTAGMIN-RELATED"/>
    <property type="match status" value="1"/>
</dbReference>
<dbReference type="PROSITE" id="PS51847">
    <property type="entry name" value="SMP"/>
    <property type="match status" value="1"/>
</dbReference>
<evidence type="ECO:0000259" key="13">
    <source>
        <dbReference type="PROSITE" id="PS50004"/>
    </source>
</evidence>
<dbReference type="GO" id="GO:0046872">
    <property type="term" value="F:metal ion binding"/>
    <property type="evidence" value="ECO:0007669"/>
    <property type="project" value="UniProtKB-KW"/>
</dbReference>
<dbReference type="GO" id="GO:0005737">
    <property type="term" value="C:cytoplasm"/>
    <property type="evidence" value="ECO:0007669"/>
    <property type="project" value="UniProtKB-ARBA"/>
</dbReference>
<evidence type="ECO:0000256" key="1">
    <source>
        <dbReference type="ARBA" id="ARBA00004167"/>
    </source>
</evidence>
<dbReference type="Pfam" id="PF17047">
    <property type="entry name" value="SMP_LBD"/>
    <property type="match status" value="1"/>
</dbReference>
<dbReference type="AlphaFoldDB" id="A0A398A5X7"/>
<evidence type="ECO:0000313" key="16">
    <source>
        <dbReference type="Proteomes" id="UP000264353"/>
    </source>
</evidence>
<keyword evidence="11" id="KW-0472">Membrane</keyword>
<dbReference type="InterPro" id="IPR039010">
    <property type="entry name" value="Synaptotagmin_SMP"/>
</dbReference>
<dbReference type="SMART" id="SM00239">
    <property type="entry name" value="C2"/>
    <property type="match status" value="2"/>
</dbReference>
<dbReference type="PRINTS" id="PR00360">
    <property type="entry name" value="C2DOMAIN"/>
</dbReference>
<evidence type="ECO:0000256" key="2">
    <source>
        <dbReference type="ARBA" id="ARBA00006996"/>
    </source>
</evidence>
<comment type="subcellular location">
    <subcellularLocation>
        <location evidence="1">Membrane</location>
        <topology evidence="1">Single-pass membrane protein</topology>
    </subcellularLocation>
</comment>
<keyword evidence="8" id="KW-1133">Transmembrane helix</keyword>
<keyword evidence="5" id="KW-0479">Metal-binding</keyword>
<keyword evidence="7" id="KW-0106">Calcium</keyword>
<evidence type="ECO:0000259" key="14">
    <source>
        <dbReference type="PROSITE" id="PS51847"/>
    </source>
</evidence>
<proteinExistence type="inferred from homology"/>
<dbReference type="PANTHER" id="PTHR10774:SF178">
    <property type="entry name" value="SYNAPTOTAGMIN-4"/>
    <property type="match status" value="1"/>
</dbReference>
<sequence length="561" mass="62574">MGFLFGLFIGIAVSIGLVVAFARYSNVRSTRRAELARIIAAFARMTVQDSRKLLPGEFYPSWLNWLNLELEKIWPYVNEAASELIRSSVEPVLEQYTPAMIASLKFSKLTLGTVAPQFTGVSILENESGPNGITMELEMQWDGNPKIVLDVKTLLGVALPIEVKNVGFTGVFRLIFKPLVDEFPCFGALSYSLREKKGLDFTLKVIGGELTSIPGISDALEETILDAIEDSITWPVRKIIPILPGDYSDLELKPVGTLDVKLVQAKDLSNKDLIGKSDPYAVVFIRPLPNKTKKTKTISNSLNPIWNEHFEFVVEDVSTQHLTVRVFDDEGVGSSQLIGAAQVPLNELEPGKVKDIWLKLVKDLVVQRDTKNRGQVQLELLYCPLGKESGFKNPFNPNYSLTILEKVLKPESEDSDATDVKSSQSPKKTDVIVRGVLSVTVVAAEDLPAVDFMGKADPFVVITLKKSEAKSKTRVVPDSLNPVWNQTFDFVVEDALHDLLILEVWDHDKFGKDKIGRVIMTLTRVMLEGEFQEWYELDGAKSGKLCIHLKWTPRLKLRDSS</sequence>
<evidence type="ECO:0000256" key="7">
    <source>
        <dbReference type="ARBA" id="ARBA00022837"/>
    </source>
</evidence>
<evidence type="ECO:0000256" key="10">
    <source>
        <dbReference type="ARBA" id="ARBA00023121"/>
    </source>
</evidence>
<dbReference type="FunFam" id="2.60.40.150:FF:000100">
    <property type="entry name" value="Extended synaptotagmin-2"/>
    <property type="match status" value="1"/>
</dbReference>
<dbReference type="GO" id="GO:0016020">
    <property type="term" value="C:membrane"/>
    <property type="evidence" value="ECO:0007669"/>
    <property type="project" value="UniProtKB-SubCell"/>
</dbReference>
<protein>
    <submittedName>
        <fullName evidence="15">Uncharacterized protein</fullName>
    </submittedName>
</protein>
<dbReference type="CDD" id="cd21677">
    <property type="entry name" value="SMP_SYT"/>
    <property type="match status" value="1"/>
</dbReference>
<feature type="domain" description="SMP-LTD" evidence="14">
    <location>
        <begin position="59"/>
        <end position="243"/>
    </location>
</feature>
<dbReference type="PROSITE" id="PS50004">
    <property type="entry name" value="C2"/>
    <property type="match status" value="2"/>
</dbReference>
<evidence type="ECO:0000256" key="9">
    <source>
        <dbReference type="ARBA" id="ARBA00023055"/>
    </source>
</evidence>
<evidence type="ECO:0000256" key="3">
    <source>
        <dbReference type="ARBA" id="ARBA00022448"/>
    </source>
</evidence>
<keyword evidence="6" id="KW-0677">Repeat</keyword>
<keyword evidence="3" id="KW-0813">Transport</keyword>
<dbReference type="InterPro" id="IPR000008">
    <property type="entry name" value="C2_dom"/>
</dbReference>
<dbReference type="GO" id="GO:0006869">
    <property type="term" value="P:lipid transport"/>
    <property type="evidence" value="ECO:0007669"/>
    <property type="project" value="UniProtKB-KW"/>
</dbReference>
<feature type="domain" description="C2" evidence="13">
    <location>
        <begin position="237"/>
        <end position="358"/>
    </location>
</feature>
<dbReference type="EMBL" id="CM010629">
    <property type="protein sequence ID" value="RID73229.1"/>
    <property type="molecule type" value="Genomic_DNA"/>
</dbReference>
<evidence type="ECO:0000256" key="8">
    <source>
        <dbReference type="ARBA" id="ARBA00022989"/>
    </source>
</evidence>
<name>A0A398A5X7_BRACM</name>
<dbReference type="InterPro" id="IPR031468">
    <property type="entry name" value="SMP_LBD"/>
</dbReference>